<evidence type="ECO:0000313" key="3">
    <source>
        <dbReference type="Proteomes" id="UP000279446"/>
    </source>
</evidence>
<evidence type="ECO:0000313" key="2">
    <source>
        <dbReference type="EMBL" id="RUT46394.1"/>
    </source>
</evidence>
<dbReference type="AlphaFoldDB" id="A0A3S1BPE2"/>
<comment type="caution">
    <text evidence="2">The sequence shown here is derived from an EMBL/GenBank/DDBJ whole genome shotgun (WGS) entry which is preliminary data.</text>
</comment>
<accession>A0A3S1BPE2</accession>
<dbReference type="PANTHER" id="PTHR14911:SF13">
    <property type="entry name" value="TRNA (GUANINE(6)-N2)-METHYLTRANSFERASE THUMP3"/>
    <property type="match status" value="1"/>
</dbReference>
<dbReference type="SUPFAM" id="SSF53335">
    <property type="entry name" value="S-adenosyl-L-methionine-dependent methyltransferases"/>
    <property type="match status" value="1"/>
</dbReference>
<keyword evidence="3" id="KW-1185">Reference proteome</keyword>
<keyword evidence="2" id="KW-0808">Transferase</keyword>
<dbReference type="CDD" id="cd02440">
    <property type="entry name" value="AdoMet_MTases"/>
    <property type="match status" value="1"/>
</dbReference>
<dbReference type="InterPro" id="IPR029063">
    <property type="entry name" value="SAM-dependent_MTases_sf"/>
</dbReference>
<dbReference type="EMBL" id="RZNY01000009">
    <property type="protein sequence ID" value="RUT46394.1"/>
    <property type="molecule type" value="Genomic_DNA"/>
</dbReference>
<proteinExistence type="predicted"/>
<gene>
    <name evidence="2" type="ORF">EJP82_13090</name>
</gene>
<protein>
    <submittedName>
        <fullName evidence="2">Methyltransferase domain-containing protein</fullName>
    </submittedName>
</protein>
<dbReference type="GO" id="GO:0016423">
    <property type="term" value="F:tRNA (guanine) methyltransferase activity"/>
    <property type="evidence" value="ECO:0007669"/>
    <property type="project" value="TreeGrafter"/>
</dbReference>
<dbReference type="Pfam" id="PF01170">
    <property type="entry name" value="UPF0020"/>
    <property type="match status" value="1"/>
</dbReference>
<sequence>MELRALFGKSGAPYDSFVETSVKIDPSRSPFISMRIDVLFTGESLEEITSAVNSLELGAATFKVLYIKHGDKISYDEQRNLERQVGMNITGKAEMRRPDVTYGLLSSEGRWYFGICYSSEAIWLKHKDKPQNYSTGLSTLVARALVNIAVPRPKGIRAIDPCCGMGNVLIEALSMGIDMIGQDINPLAIKGARINLRHFGYDDSALVSIGDMNEVEQYFDAAILDMPYNLCSVLPESERIKMLTSLRRFSERSVIVSSEALDSDISQAGLSVTDRCTITKGTFVRNVWLCNG</sequence>
<dbReference type="OrthoDB" id="9791556at2"/>
<evidence type="ECO:0000259" key="1">
    <source>
        <dbReference type="Pfam" id="PF01170"/>
    </source>
</evidence>
<dbReference type="Proteomes" id="UP000279446">
    <property type="component" value="Unassembled WGS sequence"/>
</dbReference>
<dbReference type="GO" id="GO:0030488">
    <property type="term" value="P:tRNA methylation"/>
    <property type="evidence" value="ECO:0007669"/>
    <property type="project" value="TreeGrafter"/>
</dbReference>
<name>A0A3S1BPE2_9BACL</name>
<organism evidence="2 3">
    <name type="scientific">Paenibacillus anaericanus</name>
    <dbReference type="NCBI Taxonomy" id="170367"/>
    <lineage>
        <taxon>Bacteria</taxon>
        <taxon>Bacillati</taxon>
        <taxon>Bacillota</taxon>
        <taxon>Bacilli</taxon>
        <taxon>Bacillales</taxon>
        <taxon>Paenibacillaceae</taxon>
        <taxon>Paenibacillus</taxon>
    </lineage>
</organism>
<reference evidence="2 3" key="1">
    <citation type="submission" date="2018-12" db="EMBL/GenBank/DDBJ databases">
        <authorList>
            <person name="Sun L."/>
            <person name="Chen Z."/>
        </authorList>
    </citation>
    <scope>NUCLEOTIDE SEQUENCE [LARGE SCALE GENOMIC DNA]</scope>
    <source>
        <strain evidence="2 3">DSM 15890</strain>
    </source>
</reference>
<keyword evidence="2" id="KW-0489">Methyltransferase</keyword>
<dbReference type="RefSeq" id="WP_127192497.1">
    <property type="nucleotide sequence ID" value="NZ_RZNY01000009.1"/>
</dbReference>
<dbReference type="InterPro" id="IPR000241">
    <property type="entry name" value="RlmKL-like_Mtase"/>
</dbReference>
<feature type="domain" description="Ribosomal RNA large subunit methyltransferase K/L-like methyltransferase" evidence="1">
    <location>
        <begin position="130"/>
        <end position="228"/>
    </location>
</feature>
<dbReference type="Gene3D" id="3.40.50.150">
    <property type="entry name" value="Vaccinia Virus protein VP39"/>
    <property type="match status" value="1"/>
</dbReference>
<dbReference type="PANTHER" id="PTHR14911">
    <property type="entry name" value="THUMP DOMAIN-CONTAINING"/>
    <property type="match status" value="1"/>
</dbReference>